<sequence length="677" mass="77295">FFLSHNFQNTLLALKKDVEQSDLPLPDPLPVAKERIKKDNVPLLMRLLDENEHELFFETFTSDMAIQKLEKTNGTFIIEKSPKKDVSPIEEDLLQNSPTEKTEDIFANEEAKEEENESSIREFEADSLENESDSINDIDFIELSNQNNNGTAAMDMFKTFLAENGTEFTNDPEFLPFFALPFIENPKMHPTFTKENWLINLKHTLEQFLINYSCGDDVIPRLVKFCLKSEAYDTANDSASLLNENTKRFKEVKRKLHRLKKDHQKLVGVASELSSALEKSVQGEAVNLKSTLCNCIQIFPDLFSTDISSNQSIKWHTWESTTNASEDKKCSYNQIDVRKLKQELMHGSMKNKLLLLQALRWYITKCRSEEREQIVSWFCRQDILGLKSNFISDSLAPVTLPHPVQQSVVRILNALASFNTGRDYIASSKITVQLLVDITKQSDLDSVTEDMIIATLQKLSLRRHLSDLMVKNGIMEWLLEKLDPGPLKKYTLEYSTSLIMNLAICIPPSFWDNREKCIFCIIKLLKTSHRQVVEFVCGTLCCIVRSDAANTICKNFGLNLYVTECSTNHKGDVILEKQIETLIKLHLREISPDTLQMNSNLFSDDDLEDPEELESEIDENDLVKGTPSGDTLLSEHYRLVFSTPSVVGRQPGKSPKLILRPSTPRSSNIPAWARSRH</sequence>
<feature type="domain" description="LisH" evidence="5">
    <location>
        <begin position="469"/>
        <end position="584"/>
    </location>
</feature>
<feature type="domain" description="ARMC9 CTLH-like" evidence="6">
    <location>
        <begin position="146"/>
        <end position="210"/>
    </location>
</feature>
<evidence type="ECO:0000259" key="5">
    <source>
        <dbReference type="Pfam" id="PF21050"/>
    </source>
</evidence>
<dbReference type="Proteomes" id="UP000015103">
    <property type="component" value="Unassembled WGS sequence"/>
</dbReference>
<dbReference type="GO" id="GO:0060271">
    <property type="term" value="P:cilium assembly"/>
    <property type="evidence" value="ECO:0007669"/>
    <property type="project" value="InterPro"/>
</dbReference>
<dbReference type="EnsemblMetazoa" id="RPRC010771-RA">
    <property type="protein sequence ID" value="RPRC010771-PA"/>
    <property type="gene ID" value="RPRC010771"/>
</dbReference>
<accession>T1I3A2</accession>
<dbReference type="GO" id="GO:0036064">
    <property type="term" value="C:ciliary basal body"/>
    <property type="evidence" value="ECO:0007669"/>
    <property type="project" value="InterPro"/>
</dbReference>
<dbReference type="InterPro" id="IPR016024">
    <property type="entry name" value="ARM-type_fold"/>
</dbReference>
<keyword evidence="2" id="KW-0970">Cilium biogenesis/degradation</keyword>
<evidence type="ECO:0000259" key="6">
    <source>
        <dbReference type="Pfam" id="PF23138"/>
    </source>
</evidence>
<name>T1I3A2_RHOPR</name>
<dbReference type="GO" id="GO:0005814">
    <property type="term" value="C:centriole"/>
    <property type="evidence" value="ECO:0007669"/>
    <property type="project" value="TreeGrafter"/>
</dbReference>
<keyword evidence="3" id="KW-0966">Cell projection</keyword>
<organism evidence="7 8">
    <name type="scientific">Rhodnius prolixus</name>
    <name type="common">Triatomid bug</name>
    <dbReference type="NCBI Taxonomy" id="13249"/>
    <lineage>
        <taxon>Eukaryota</taxon>
        <taxon>Metazoa</taxon>
        <taxon>Ecdysozoa</taxon>
        <taxon>Arthropoda</taxon>
        <taxon>Hexapoda</taxon>
        <taxon>Insecta</taxon>
        <taxon>Pterygota</taxon>
        <taxon>Neoptera</taxon>
        <taxon>Paraneoptera</taxon>
        <taxon>Hemiptera</taxon>
        <taxon>Heteroptera</taxon>
        <taxon>Panheteroptera</taxon>
        <taxon>Cimicomorpha</taxon>
        <taxon>Reduviidae</taxon>
        <taxon>Triatominae</taxon>
        <taxon>Rhodnius</taxon>
    </lineage>
</organism>
<dbReference type="AlphaFoldDB" id="T1I3A2"/>
<dbReference type="PANTHER" id="PTHR14881:SF4">
    <property type="entry name" value="LISH DOMAIN-CONTAINING PROTEIN ARMC9"/>
    <property type="match status" value="1"/>
</dbReference>
<dbReference type="Pfam" id="PF21050">
    <property type="entry name" value="ARMC9_ARM"/>
    <property type="match status" value="1"/>
</dbReference>
<dbReference type="STRING" id="13249.T1I3A2"/>
<dbReference type="Gene3D" id="1.25.10.10">
    <property type="entry name" value="Leucine-rich Repeat Variant"/>
    <property type="match status" value="1"/>
</dbReference>
<dbReference type="InParanoid" id="T1I3A2"/>
<dbReference type="InterPro" id="IPR040369">
    <property type="entry name" value="ARMC9"/>
</dbReference>
<evidence type="ECO:0000256" key="4">
    <source>
        <dbReference type="SAM" id="MobiDB-lite"/>
    </source>
</evidence>
<protein>
    <recommendedName>
        <fullName evidence="9">LisH domain-containing protein ARMC9</fullName>
    </recommendedName>
</protein>
<dbReference type="OMA" id="QQSDKEF"/>
<dbReference type="VEuPathDB" id="VectorBase:RPRC010771"/>
<dbReference type="PANTHER" id="PTHR14881">
    <property type="entry name" value="LISH DOMAIN-CONTAINING PROTEIN ARMC9"/>
    <property type="match status" value="1"/>
</dbReference>
<proteinExistence type="predicted"/>
<evidence type="ECO:0000313" key="8">
    <source>
        <dbReference type="Proteomes" id="UP000015103"/>
    </source>
</evidence>
<dbReference type="GO" id="GO:0097542">
    <property type="term" value="C:ciliary tip"/>
    <property type="evidence" value="ECO:0007669"/>
    <property type="project" value="TreeGrafter"/>
</dbReference>
<feature type="region of interest" description="Disordered" evidence="4">
    <location>
        <begin position="644"/>
        <end position="677"/>
    </location>
</feature>
<comment type="subcellular location">
    <subcellularLocation>
        <location evidence="1">Cytoplasm</location>
        <location evidence="1">Cytoskeleton</location>
        <location evidence="1">Cilium basal body</location>
    </subcellularLocation>
</comment>
<dbReference type="InterPro" id="IPR056327">
    <property type="entry name" value="ARMC9_CTLH-like_dom"/>
</dbReference>
<keyword evidence="8" id="KW-1185">Reference proteome</keyword>
<evidence type="ECO:0000256" key="1">
    <source>
        <dbReference type="ARBA" id="ARBA00004120"/>
    </source>
</evidence>
<dbReference type="SUPFAM" id="SSF48371">
    <property type="entry name" value="ARM repeat"/>
    <property type="match status" value="1"/>
</dbReference>
<dbReference type="InterPro" id="IPR011989">
    <property type="entry name" value="ARM-like"/>
</dbReference>
<dbReference type="HOGENOM" id="CLU_007962_1_0_1"/>
<dbReference type="EMBL" id="ACPB03006553">
    <property type="status" value="NOT_ANNOTATED_CDS"/>
    <property type="molecule type" value="Genomic_DNA"/>
</dbReference>
<dbReference type="InterPro" id="IPR048959">
    <property type="entry name" value="ARMC9_ARM_dom"/>
</dbReference>
<evidence type="ECO:0000256" key="3">
    <source>
        <dbReference type="ARBA" id="ARBA00023273"/>
    </source>
</evidence>
<evidence type="ECO:0008006" key="9">
    <source>
        <dbReference type="Google" id="ProtNLM"/>
    </source>
</evidence>
<dbReference type="GO" id="GO:0005813">
    <property type="term" value="C:centrosome"/>
    <property type="evidence" value="ECO:0007669"/>
    <property type="project" value="UniProtKB-SubCell"/>
</dbReference>
<evidence type="ECO:0000313" key="7">
    <source>
        <dbReference type="EnsemblMetazoa" id="RPRC010771-PA"/>
    </source>
</evidence>
<reference evidence="7" key="1">
    <citation type="submission" date="2015-05" db="UniProtKB">
        <authorList>
            <consortium name="EnsemblMetazoa"/>
        </authorList>
    </citation>
    <scope>IDENTIFICATION</scope>
</reference>
<dbReference type="eggNOG" id="ENOG502RTEM">
    <property type="taxonomic scope" value="Eukaryota"/>
</dbReference>
<evidence type="ECO:0000256" key="2">
    <source>
        <dbReference type="ARBA" id="ARBA00022794"/>
    </source>
</evidence>
<dbReference type="Pfam" id="PF23138">
    <property type="entry name" value="CTLH_Armc9"/>
    <property type="match status" value="1"/>
</dbReference>
<feature type="region of interest" description="Disordered" evidence="4">
    <location>
        <begin position="109"/>
        <end position="130"/>
    </location>
</feature>